<reference evidence="1" key="1">
    <citation type="submission" date="2014-09" db="EMBL/GenBank/DDBJ databases">
        <authorList>
            <person name="Magalhaes I.L.F."/>
            <person name="Oliveira U."/>
            <person name="Santos F.R."/>
            <person name="Vidigal T.H.D.A."/>
            <person name="Brescovit A.D."/>
            <person name="Santos A.J."/>
        </authorList>
    </citation>
    <scope>NUCLEOTIDE SEQUENCE</scope>
    <source>
        <tissue evidence="1">Shoot tissue taken approximately 20 cm above the soil surface</tissue>
    </source>
</reference>
<proteinExistence type="predicted"/>
<dbReference type="AlphaFoldDB" id="A0A0A9CS10"/>
<name>A0A0A9CS10_ARUDO</name>
<protein>
    <submittedName>
        <fullName evidence="1">Uncharacterized protein</fullName>
    </submittedName>
</protein>
<accession>A0A0A9CS10</accession>
<dbReference type="EMBL" id="GBRH01220677">
    <property type="protein sequence ID" value="JAD77218.1"/>
    <property type="molecule type" value="Transcribed_RNA"/>
</dbReference>
<sequence length="36" mass="4033">MALTSSFLAILFGGSVYSVLYSRVHRSTLFLCHQRA</sequence>
<evidence type="ECO:0000313" key="1">
    <source>
        <dbReference type="EMBL" id="JAD77218.1"/>
    </source>
</evidence>
<organism evidence="1">
    <name type="scientific">Arundo donax</name>
    <name type="common">Giant reed</name>
    <name type="synonym">Donax arundinaceus</name>
    <dbReference type="NCBI Taxonomy" id="35708"/>
    <lineage>
        <taxon>Eukaryota</taxon>
        <taxon>Viridiplantae</taxon>
        <taxon>Streptophyta</taxon>
        <taxon>Embryophyta</taxon>
        <taxon>Tracheophyta</taxon>
        <taxon>Spermatophyta</taxon>
        <taxon>Magnoliopsida</taxon>
        <taxon>Liliopsida</taxon>
        <taxon>Poales</taxon>
        <taxon>Poaceae</taxon>
        <taxon>PACMAD clade</taxon>
        <taxon>Arundinoideae</taxon>
        <taxon>Arundineae</taxon>
        <taxon>Arundo</taxon>
    </lineage>
</organism>
<reference evidence="1" key="2">
    <citation type="journal article" date="2015" name="Data Brief">
        <title>Shoot transcriptome of the giant reed, Arundo donax.</title>
        <authorList>
            <person name="Barrero R.A."/>
            <person name="Guerrero F.D."/>
            <person name="Moolhuijzen P."/>
            <person name="Goolsby J.A."/>
            <person name="Tidwell J."/>
            <person name="Bellgard S.E."/>
            <person name="Bellgard M.I."/>
        </authorList>
    </citation>
    <scope>NUCLEOTIDE SEQUENCE</scope>
    <source>
        <tissue evidence="1">Shoot tissue taken approximately 20 cm above the soil surface</tissue>
    </source>
</reference>